<dbReference type="PANTHER" id="PTHR43880:SF38">
    <property type="entry name" value="ALCOHOL DEHYDROGENASE-RELATED"/>
    <property type="match status" value="1"/>
</dbReference>
<dbReference type="AlphaFoldDB" id="A0AAV2CZC7"/>
<evidence type="ECO:0000259" key="8">
    <source>
        <dbReference type="Pfam" id="PF08240"/>
    </source>
</evidence>
<name>A0AAV2CZC7_9ROSI</name>
<dbReference type="GO" id="GO:0046294">
    <property type="term" value="P:formaldehyde catabolic process"/>
    <property type="evidence" value="ECO:0007669"/>
    <property type="project" value="TreeGrafter"/>
</dbReference>
<keyword evidence="10" id="KW-1185">Reference proteome</keyword>
<dbReference type="Gene3D" id="3.40.50.720">
    <property type="entry name" value="NAD(P)-binding Rossmann-like Domain"/>
    <property type="match status" value="1"/>
</dbReference>
<dbReference type="InterPro" id="IPR002328">
    <property type="entry name" value="ADH_Zn_CS"/>
</dbReference>
<accession>A0AAV2CZC7</accession>
<dbReference type="SUPFAM" id="SSF50129">
    <property type="entry name" value="GroES-like"/>
    <property type="match status" value="1"/>
</dbReference>
<dbReference type="Pfam" id="PF00107">
    <property type="entry name" value="ADH_zinc_N"/>
    <property type="match status" value="1"/>
</dbReference>
<dbReference type="GO" id="GO:0051903">
    <property type="term" value="F:S-(hydroxymethyl)glutathione dehydrogenase [NAD(P)+] activity"/>
    <property type="evidence" value="ECO:0007669"/>
    <property type="project" value="TreeGrafter"/>
</dbReference>
<evidence type="ECO:0000256" key="6">
    <source>
        <dbReference type="RuleBase" id="RU361277"/>
    </source>
</evidence>
<dbReference type="PANTHER" id="PTHR43880">
    <property type="entry name" value="ALCOHOL DEHYDROGENASE"/>
    <property type="match status" value="1"/>
</dbReference>
<dbReference type="EMBL" id="OZ034814">
    <property type="protein sequence ID" value="CAL1361979.1"/>
    <property type="molecule type" value="Genomic_DNA"/>
</dbReference>
<dbReference type="Proteomes" id="UP001497516">
    <property type="component" value="Chromosome 10"/>
</dbReference>
<evidence type="ECO:0000313" key="9">
    <source>
        <dbReference type="EMBL" id="CAL1361979.1"/>
    </source>
</evidence>
<dbReference type="InterPro" id="IPR036291">
    <property type="entry name" value="NAD(P)-bd_dom_sf"/>
</dbReference>
<comment type="subunit">
    <text evidence="2">Homodimer.</text>
</comment>
<reference evidence="9 10" key="1">
    <citation type="submission" date="2024-04" db="EMBL/GenBank/DDBJ databases">
        <authorList>
            <person name="Fracassetti M."/>
        </authorList>
    </citation>
    <scope>NUCLEOTIDE SEQUENCE [LARGE SCALE GENOMIC DNA]</scope>
</reference>
<feature type="domain" description="Alcohol dehydrogenase-like C-terminal" evidence="7">
    <location>
        <begin position="218"/>
        <end position="350"/>
    </location>
</feature>
<evidence type="ECO:0000256" key="4">
    <source>
        <dbReference type="ARBA" id="ARBA00022833"/>
    </source>
</evidence>
<dbReference type="PROSITE" id="PS00059">
    <property type="entry name" value="ADH_ZINC"/>
    <property type="match status" value="1"/>
</dbReference>
<evidence type="ECO:0000256" key="5">
    <source>
        <dbReference type="ARBA" id="ARBA00023002"/>
    </source>
</evidence>
<sequence length="432" mass="46217">MASTVGEVITCKAVVCKKVQKPGQTYNDIIEVMDIQVDPPQNTEIRVMMLSAGICHTDISTIEGFMTTTNFPRVLGHEGVGIVESMGPDATGFAVGDYVIAPTYGECGTCGSCRSGRTNVCQTYGANEAALEPDGDSRFSYIDGDGNRQILYYFLACSTWTQYMVVDSNYAVKVDRNEFAAPQATILSCAFTTGYGAVWLEGLVSPGDTVAVFGVGSVGLSSVIAAKELGATRIIAIDRNERKRKVALSLGATDFINTVWLEGSVSDKVKELTGGIGVDACIEASGSDGLMNEALKSAIAGKNKTVICGAGIFPGNKLQLDFSTFLFGNKLAGCIYGRVKIKSDLPTVFEKAKLPHIRDGINRILAYDEETGDCGFQVDIRDGSDAIYTALNDYLDDKDSIKIVIKLNDDPFIIIPKENKAGVPETGVEQDS</sequence>
<dbReference type="GO" id="GO:0008270">
    <property type="term" value="F:zinc ion binding"/>
    <property type="evidence" value="ECO:0007669"/>
    <property type="project" value="InterPro"/>
</dbReference>
<protein>
    <recommendedName>
        <fullName evidence="11">Alcohol dehydrogenase</fullName>
    </recommendedName>
</protein>
<proteinExistence type="inferred from homology"/>
<evidence type="ECO:0000256" key="1">
    <source>
        <dbReference type="ARBA" id="ARBA00001947"/>
    </source>
</evidence>
<keyword evidence="3 6" id="KW-0479">Metal-binding</keyword>
<comment type="similarity">
    <text evidence="6">Belongs to the zinc-containing alcohol dehydrogenase family.</text>
</comment>
<dbReference type="Gene3D" id="3.90.180.10">
    <property type="entry name" value="Medium-chain alcohol dehydrogenases, catalytic domain"/>
    <property type="match status" value="1"/>
</dbReference>
<evidence type="ECO:0000259" key="7">
    <source>
        <dbReference type="Pfam" id="PF00107"/>
    </source>
</evidence>
<dbReference type="InterPro" id="IPR013149">
    <property type="entry name" value="ADH-like_C"/>
</dbReference>
<organism evidence="9 10">
    <name type="scientific">Linum trigynum</name>
    <dbReference type="NCBI Taxonomy" id="586398"/>
    <lineage>
        <taxon>Eukaryota</taxon>
        <taxon>Viridiplantae</taxon>
        <taxon>Streptophyta</taxon>
        <taxon>Embryophyta</taxon>
        <taxon>Tracheophyta</taxon>
        <taxon>Spermatophyta</taxon>
        <taxon>Magnoliopsida</taxon>
        <taxon>eudicotyledons</taxon>
        <taxon>Gunneridae</taxon>
        <taxon>Pentapetalae</taxon>
        <taxon>rosids</taxon>
        <taxon>fabids</taxon>
        <taxon>Malpighiales</taxon>
        <taxon>Linaceae</taxon>
        <taxon>Linum</taxon>
    </lineage>
</organism>
<dbReference type="InterPro" id="IPR011032">
    <property type="entry name" value="GroES-like_sf"/>
</dbReference>
<keyword evidence="4 6" id="KW-0862">Zinc</keyword>
<gene>
    <name evidence="9" type="ORF">LTRI10_LOCUS9245</name>
</gene>
<evidence type="ECO:0000256" key="3">
    <source>
        <dbReference type="ARBA" id="ARBA00022723"/>
    </source>
</evidence>
<keyword evidence="5" id="KW-0560">Oxidoreductase</keyword>
<evidence type="ECO:0008006" key="11">
    <source>
        <dbReference type="Google" id="ProtNLM"/>
    </source>
</evidence>
<dbReference type="FunFam" id="3.40.50.720:FF:000003">
    <property type="entry name" value="S-(hydroxymethyl)glutathione dehydrogenase"/>
    <property type="match status" value="1"/>
</dbReference>
<dbReference type="GO" id="GO:0005829">
    <property type="term" value="C:cytosol"/>
    <property type="evidence" value="ECO:0007669"/>
    <property type="project" value="TreeGrafter"/>
</dbReference>
<evidence type="ECO:0000256" key="2">
    <source>
        <dbReference type="ARBA" id="ARBA00011738"/>
    </source>
</evidence>
<feature type="domain" description="Alcohol dehydrogenase-like N-terminal" evidence="8">
    <location>
        <begin position="42"/>
        <end position="174"/>
    </location>
</feature>
<comment type="cofactor">
    <cofactor evidence="1 6">
        <name>Zn(2+)</name>
        <dbReference type="ChEBI" id="CHEBI:29105"/>
    </cofactor>
</comment>
<dbReference type="InterPro" id="IPR013154">
    <property type="entry name" value="ADH-like_N"/>
</dbReference>
<dbReference type="Pfam" id="PF08240">
    <property type="entry name" value="ADH_N"/>
    <property type="match status" value="1"/>
</dbReference>
<evidence type="ECO:0000313" key="10">
    <source>
        <dbReference type="Proteomes" id="UP001497516"/>
    </source>
</evidence>
<dbReference type="SUPFAM" id="SSF51735">
    <property type="entry name" value="NAD(P)-binding Rossmann-fold domains"/>
    <property type="match status" value="1"/>
</dbReference>